<comment type="caution">
    <text evidence="1">The sequence shown here is derived from an EMBL/GenBank/DDBJ whole genome shotgun (WGS) entry which is preliminary data.</text>
</comment>
<reference evidence="1" key="2">
    <citation type="submission" date="2020-09" db="EMBL/GenBank/DDBJ databases">
        <authorList>
            <person name="Sun Q."/>
            <person name="Zhou Y."/>
        </authorList>
    </citation>
    <scope>NUCLEOTIDE SEQUENCE</scope>
    <source>
        <strain evidence="1">CGMCC 1.12987</strain>
    </source>
</reference>
<accession>A0A917FL08</accession>
<evidence type="ECO:0000313" key="2">
    <source>
        <dbReference type="Proteomes" id="UP000644756"/>
    </source>
</evidence>
<keyword evidence="2" id="KW-1185">Reference proteome</keyword>
<proteinExistence type="predicted"/>
<evidence type="ECO:0000313" key="1">
    <source>
        <dbReference type="EMBL" id="GGF90164.1"/>
    </source>
</evidence>
<dbReference type="EMBL" id="BMGR01000001">
    <property type="protein sequence ID" value="GGF90164.1"/>
    <property type="molecule type" value="Genomic_DNA"/>
</dbReference>
<name>A0A917FL08_9BACL</name>
<gene>
    <name evidence="1" type="ORF">GCM10010916_04440</name>
</gene>
<dbReference type="Proteomes" id="UP000644756">
    <property type="component" value="Unassembled WGS sequence"/>
</dbReference>
<reference evidence="1" key="1">
    <citation type="journal article" date="2014" name="Int. J. Syst. Evol. Microbiol.">
        <title>Complete genome sequence of Corynebacterium casei LMG S-19264T (=DSM 44701T), isolated from a smear-ripened cheese.</title>
        <authorList>
            <consortium name="US DOE Joint Genome Institute (JGI-PGF)"/>
            <person name="Walter F."/>
            <person name="Albersmeier A."/>
            <person name="Kalinowski J."/>
            <person name="Ruckert C."/>
        </authorList>
    </citation>
    <scope>NUCLEOTIDE SEQUENCE</scope>
    <source>
        <strain evidence="1">CGMCC 1.12987</strain>
    </source>
</reference>
<dbReference type="AlphaFoldDB" id="A0A917FL08"/>
<protein>
    <submittedName>
        <fullName evidence="1">Uncharacterized protein</fullName>
    </submittedName>
</protein>
<organism evidence="1 2">
    <name type="scientific">Paenibacillus abyssi</name>
    <dbReference type="NCBI Taxonomy" id="1340531"/>
    <lineage>
        <taxon>Bacteria</taxon>
        <taxon>Bacillati</taxon>
        <taxon>Bacillota</taxon>
        <taxon>Bacilli</taxon>
        <taxon>Bacillales</taxon>
        <taxon>Paenibacillaceae</taxon>
        <taxon>Paenibacillus</taxon>
    </lineage>
</organism>
<sequence length="102" mass="12008">MPIVCRHRQTGELAAAKLRNKYDLMYYGVIWWEDTETAEPSKEHVLLEHGFEYPEDWELVETSENRLKLFNVKLNNDPLRRLILEKDGSLRTMNSSNRSVNG</sequence>
<dbReference type="RefSeq" id="WP_188528585.1">
    <property type="nucleotide sequence ID" value="NZ_BMGR01000001.1"/>
</dbReference>